<dbReference type="RefSeq" id="XP_033660837.1">
    <property type="nucleotide sequence ID" value="XM_033818853.1"/>
</dbReference>
<dbReference type="Gene3D" id="3.20.20.210">
    <property type="match status" value="1"/>
</dbReference>
<dbReference type="SUPFAM" id="SSF51726">
    <property type="entry name" value="UROD/MetE-like"/>
    <property type="match status" value="1"/>
</dbReference>
<dbReference type="OrthoDB" id="5422863at2759"/>
<reference evidence="1" key="1">
    <citation type="journal article" date="2020" name="Stud. Mycol.">
        <title>101 Dothideomycetes genomes: a test case for predicting lifestyles and emergence of pathogens.</title>
        <authorList>
            <person name="Haridas S."/>
            <person name="Albert R."/>
            <person name="Binder M."/>
            <person name="Bloem J."/>
            <person name="Labutti K."/>
            <person name="Salamov A."/>
            <person name="Andreopoulos B."/>
            <person name="Baker S."/>
            <person name="Barry K."/>
            <person name="Bills G."/>
            <person name="Bluhm B."/>
            <person name="Cannon C."/>
            <person name="Castanera R."/>
            <person name="Culley D."/>
            <person name="Daum C."/>
            <person name="Ezra D."/>
            <person name="Gonzalez J."/>
            <person name="Henrissat B."/>
            <person name="Kuo A."/>
            <person name="Liang C."/>
            <person name="Lipzen A."/>
            <person name="Lutzoni F."/>
            <person name="Magnuson J."/>
            <person name="Mondo S."/>
            <person name="Nolan M."/>
            <person name="Ohm R."/>
            <person name="Pangilinan J."/>
            <person name="Park H.-J."/>
            <person name="Ramirez L."/>
            <person name="Alfaro M."/>
            <person name="Sun H."/>
            <person name="Tritt A."/>
            <person name="Yoshinaga Y."/>
            <person name="Zwiers L.-H."/>
            <person name="Turgeon B."/>
            <person name="Goodwin S."/>
            <person name="Spatafora J."/>
            <person name="Crous P."/>
            <person name="Grigoriev I."/>
        </authorList>
    </citation>
    <scope>NUCLEOTIDE SEQUENCE</scope>
    <source>
        <strain evidence="1">ATCC 36951</strain>
    </source>
</reference>
<accession>A0A6A6C105</accession>
<sequence length="355" mass="39593">MSKATPVHFVGSIPLPDSATTFEHISSALPNPGQVKRIPDGEPGQRDYFVRWQKSVFQDAGVGHVLMQAFQPDGWKSHSQQEVQETMQRMPKLETKYDVEAIKSYKTFCEVREKGRISRGVKFQVSIPTPDNFIGTNIQPDFQAPIAPLYQDALIRAIRNTQAHIPHEDLAIQLDVALEIALLHGTWYDEFQGPVSYLPIKARKDVLMPIIVEKIVSLANAVAGDVELGFHFCYGDLFNKHFLQPPSTALIAELAANILSRLHRPVAWIHFPVPKDRTDEAYLLPLKTTLLPKLDAETEVYVGLIHAYDFEGTRRRLEVARRVLGGGIGVSTECGLGRKDGAWLGSVLEIANAVQ</sequence>
<evidence type="ECO:0000313" key="1">
    <source>
        <dbReference type="EMBL" id="KAF2159948.1"/>
    </source>
</evidence>
<organism evidence="1 2">
    <name type="scientific">Zasmidium cellare ATCC 36951</name>
    <dbReference type="NCBI Taxonomy" id="1080233"/>
    <lineage>
        <taxon>Eukaryota</taxon>
        <taxon>Fungi</taxon>
        <taxon>Dikarya</taxon>
        <taxon>Ascomycota</taxon>
        <taxon>Pezizomycotina</taxon>
        <taxon>Dothideomycetes</taxon>
        <taxon>Dothideomycetidae</taxon>
        <taxon>Mycosphaerellales</taxon>
        <taxon>Mycosphaerellaceae</taxon>
        <taxon>Zasmidium</taxon>
    </lineage>
</organism>
<evidence type="ECO:0008006" key="3">
    <source>
        <dbReference type="Google" id="ProtNLM"/>
    </source>
</evidence>
<protein>
    <recommendedName>
        <fullName evidence="3">Cobalamin-independent methionine synthase MetE C-terminal/archaeal domain-containing protein</fullName>
    </recommendedName>
</protein>
<proteinExistence type="predicted"/>
<dbReference type="EMBL" id="ML993631">
    <property type="protein sequence ID" value="KAF2159948.1"/>
    <property type="molecule type" value="Genomic_DNA"/>
</dbReference>
<gene>
    <name evidence="1" type="ORF">M409DRAFT_70700</name>
</gene>
<dbReference type="InterPro" id="IPR038071">
    <property type="entry name" value="UROD/MetE-like_sf"/>
</dbReference>
<evidence type="ECO:0000313" key="2">
    <source>
        <dbReference type="Proteomes" id="UP000799537"/>
    </source>
</evidence>
<dbReference type="AlphaFoldDB" id="A0A6A6C105"/>
<name>A0A6A6C105_ZASCE</name>
<keyword evidence="2" id="KW-1185">Reference proteome</keyword>
<dbReference type="Proteomes" id="UP000799537">
    <property type="component" value="Unassembled WGS sequence"/>
</dbReference>
<dbReference type="GeneID" id="54572125"/>